<dbReference type="GO" id="GO:0003677">
    <property type="term" value="F:DNA binding"/>
    <property type="evidence" value="ECO:0007669"/>
    <property type="project" value="UniProtKB-KW"/>
</dbReference>
<dbReference type="PROSITE" id="PS50110">
    <property type="entry name" value="RESPONSE_REGULATORY"/>
    <property type="match status" value="1"/>
</dbReference>
<keyword evidence="1 3" id="KW-0597">Phosphoprotein</keyword>
<feature type="modified residue" description="4-aspartylphosphate" evidence="3">
    <location>
        <position position="55"/>
    </location>
</feature>
<dbReference type="PANTHER" id="PTHR43214">
    <property type="entry name" value="TWO-COMPONENT RESPONSE REGULATOR"/>
    <property type="match status" value="1"/>
</dbReference>
<dbReference type="InterPro" id="IPR011006">
    <property type="entry name" value="CheY-like_superfamily"/>
</dbReference>
<organism evidence="6 7">
    <name type="scientific">Luteolibacter ambystomatis</name>
    <dbReference type="NCBI Taxonomy" id="2824561"/>
    <lineage>
        <taxon>Bacteria</taxon>
        <taxon>Pseudomonadati</taxon>
        <taxon>Verrucomicrobiota</taxon>
        <taxon>Verrucomicrobiia</taxon>
        <taxon>Verrucomicrobiales</taxon>
        <taxon>Verrucomicrobiaceae</taxon>
        <taxon>Luteolibacter</taxon>
    </lineage>
</organism>
<dbReference type="SMART" id="SM00421">
    <property type="entry name" value="HTH_LUXR"/>
    <property type="match status" value="1"/>
</dbReference>
<evidence type="ECO:0000256" key="1">
    <source>
        <dbReference type="ARBA" id="ARBA00022553"/>
    </source>
</evidence>
<protein>
    <submittedName>
        <fullName evidence="6">Response regulator transcription factor</fullName>
    </submittedName>
</protein>
<dbReference type="AlphaFoldDB" id="A0A975J0I2"/>
<dbReference type="RefSeq" id="WP_211631926.1">
    <property type="nucleotide sequence ID" value="NZ_CP073100.1"/>
</dbReference>
<accession>A0A975J0I2</accession>
<dbReference type="Pfam" id="PF00072">
    <property type="entry name" value="Response_reg"/>
    <property type="match status" value="1"/>
</dbReference>
<sequence length="209" mass="22434">MNIRVAVVEDDTVTRESLVALINRAADMSCIASWGSAEDAIAGLPAQVPDVLLADINLPGASGITCVATLKAAHPGMQVIMLTTYDDTDSIFDSLRSGASGYLLKRSAATELLPAIREVAIDGGSPMSAHIARKVVTYFHPERRATPEMQSLTPREQEILARLAKGLLYKEIADQLGISVSTVRAHLHAVYGKLHVQSRTEAVVKYLQG</sequence>
<dbReference type="KEGG" id="lamb:KBB96_02510"/>
<evidence type="ECO:0000259" key="4">
    <source>
        <dbReference type="PROSITE" id="PS50043"/>
    </source>
</evidence>
<evidence type="ECO:0000256" key="2">
    <source>
        <dbReference type="ARBA" id="ARBA00023125"/>
    </source>
</evidence>
<name>A0A975J0I2_9BACT</name>
<dbReference type="SUPFAM" id="SSF52172">
    <property type="entry name" value="CheY-like"/>
    <property type="match status" value="1"/>
</dbReference>
<evidence type="ECO:0000256" key="3">
    <source>
        <dbReference type="PROSITE-ProRule" id="PRU00169"/>
    </source>
</evidence>
<dbReference type="PROSITE" id="PS00622">
    <property type="entry name" value="HTH_LUXR_1"/>
    <property type="match status" value="1"/>
</dbReference>
<dbReference type="InterPro" id="IPR001789">
    <property type="entry name" value="Sig_transdc_resp-reg_receiver"/>
</dbReference>
<feature type="domain" description="HTH luxR-type" evidence="4">
    <location>
        <begin position="145"/>
        <end position="209"/>
    </location>
</feature>
<dbReference type="PROSITE" id="PS50043">
    <property type="entry name" value="HTH_LUXR_2"/>
    <property type="match status" value="1"/>
</dbReference>
<keyword evidence="7" id="KW-1185">Reference proteome</keyword>
<dbReference type="GO" id="GO:0006355">
    <property type="term" value="P:regulation of DNA-templated transcription"/>
    <property type="evidence" value="ECO:0007669"/>
    <property type="project" value="InterPro"/>
</dbReference>
<evidence type="ECO:0000259" key="5">
    <source>
        <dbReference type="PROSITE" id="PS50110"/>
    </source>
</evidence>
<dbReference type="Gene3D" id="3.40.50.2300">
    <property type="match status" value="1"/>
</dbReference>
<proteinExistence type="predicted"/>
<dbReference type="Proteomes" id="UP000676169">
    <property type="component" value="Chromosome"/>
</dbReference>
<dbReference type="InterPro" id="IPR016032">
    <property type="entry name" value="Sig_transdc_resp-reg_C-effctor"/>
</dbReference>
<dbReference type="InterPro" id="IPR058245">
    <property type="entry name" value="NreC/VraR/RcsB-like_REC"/>
</dbReference>
<dbReference type="PRINTS" id="PR00038">
    <property type="entry name" value="HTHLUXR"/>
</dbReference>
<dbReference type="Pfam" id="PF00196">
    <property type="entry name" value="GerE"/>
    <property type="match status" value="1"/>
</dbReference>
<dbReference type="GO" id="GO:0000160">
    <property type="term" value="P:phosphorelay signal transduction system"/>
    <property type="evidence" value="ECO:0007669"/>
    <property type="project" value="InterPro"/>
</dbReference>
<dbReference type="CDD" id="cd17535">
    <property type="entry name" value="REC_NarL-like"/>
    <property type="match status" value="1"/>
</dbReference>
<dbReference type="CDD" id="cd06170">
    <property type="entry name" value="LuxR_C_like"/>
    <property type="match status" value="1"/>
</dbReference>
<dbReference type="InterPro" id="IPR000792">
    <property type="entry name" value="Tscrpt_reg_LuxR_C"/>
</dbReference>
<reference evidence="6" key="1">
    <citation type="submission" date="2021-04" db="EMBL/GenBank/DDBJ databases">
        <title>Luteolibacter sp. 32A isolated from the skin of an Anderson's salamander (Ambystoma andersonii).</title>
        <authorList>
            <person name="Spergser J."/>
            <person name="Busse H.-J."/>
        </authorList>
    </citation>
    <scope>NUCLEOTIDE SEQUENCE</scope>
    <source>
        <strain evidence="6">32A</strain>
    </source>
</reference>
<evidence type="ECO:0000313" key="6">
    <source>
        <dbReference type="EMBL" id="QUE51771.1"/>
    </source>
</evidence>
<dbReference type="SUPFAM" id="SSF46894">
    <property type="entry name" value="C-terminal effector domain of the bipartite response regulators"/>
    <property type="match status" value="1"/>
</dbReference>
<dbReference type="EMBL" id="CP073100">
    <property type="protein sequence ID" value="QUE51771.1"/>
    <property type="molecule type" value="Genomic_DNA"/>
</dbReference>
<gene>
    <name evidence="6" type="ORF">KBB96_02510</name>
</gene>
<feature type="domain" description="Response regulatory" evidence="5">
    <location>
        <begin position="4"/>
        <end position="120"/>
    </location>
</feature>
<evidence type="ECO:0000313" key="7">
    <source>
        <dbReference type="Proteomes" id="UP000676169"/>
    </source>
</evidence>
<dbReference type="SMART" id="SM00448">
    <property type="entry name" value="REC"/>
    <property type="match status" value="1"/>
</dbReference>
<keyword evidence="2" id="KW-0238">DNA-binding</keyword>
<dbReference type="InterPro" id="IPR039420">
    <property type="entry name" value="WalR-like"/>
</dbReference>